<dbReference type="Gene3D" id="3.80.10.10">
    <property type="entry name" value="Ribonuclease Inhibitor"/>
    <property type="match status" value="1"/>
</dbReference>
<keyword evidence="2" id="KW-1185">Reference proteome</keyword>
<gene>
    <name evidence="1" type="ORF">BD310DRAFT_858041</name>
</gene>
<protein>
    <submittedName>
        <fullName evidence="1">Uncharacterized protein</fullName>
    </submittedName>
</protein>
<sequence length="556" mass="63355">MLHVLNNDVLLCVVDHLEATSHSLIPLSSTCRLLRDVCRPLIFRHLTRRLANEVSDSESFCPSTVSCLIQSLIIVDCCVQQEEGLKALFSQQGELLEDGSVRVSEVPFLCDHLDGPELMHALRRMPALRHLTLASSKGGILHGVRWRALKAVLSLPQLTEISLSGLLFSPLLPDDLRADDLVCPHLQHIKTFRYEVPSFRVSSWGTRERYPFHSEEEMLCRVLERLRHSVEMLALSSEPAPIQTMAQWRWPKLRELKLTGERWAEPLTPVVSLFAKMPHLRKLALELTLVRGQLSQVPPLWPRGYIGAFPWPNLTHLSLSHPHPEDELFTNLPSALRSLSLCCHPHKWQKLLLGGSGTVHHRYKYVVLDSSKMLIILSRCRTPQLTHLELEYNADEGENDLLRYLAASFPLLTSLQVHRYRAINNSQAQAMITGARTIDDVNFQAVDDFGRSLSELTHLRTLKAFLDYEDTPRPRFTQPRMSGFGYSREDANTFTATLHRAASVLSRAMSDAVRHICLWRPRGIDGYEWLVFRIVRGGLVTGLEVRCEEDLEHTQR</sequence>
<evidence type="ECO:0000313" key="1">
    <source>
        <dbReference type="EMBL" id="TBU54753.1"/>
    </source>
</evidence>
<proteinExistence type="predicted"/>
<dbReference type="EMBL" id="ML145182">
    <property type="protein sequence ID" value="TBU54753.1"/>
    <property type="molecule type" value="Genomic_DNA"/>
</dbReference>
<dbReference type="SUPFAM" id="SSF52047">
    <property type="entry name" value="RNI-like"/>
    <property type="match status" value="1"/>
</dbReference>
<dbReference type="InterPro" id="IPR032675">
    <property type="entry name" value="LRR_dom_sf"/>
</dbReference>
<dbReference type="Proteomes" id="UP000292082">
    <property type="component" value="Unassembled WGS sequence"/>
</dbReference>
<reference evidence="1 2" key="1">
    <citation type="submission" date="2019-01" db="EMBL/GenBank/DDBJ databases">
        <title>Draft genome sequences of three monokaryotic isolates of the white-rot basidiomycete fungus Dichomitus squalens.</title>
        <authorList>
            <consortium name="DOE Joint Genome Institute"/>
            <person name="Lopez S.C."/>
            <person name="Andreopoulos B."/>
            <person name="Pangilinan J."/>
            <person name="Lipzen A."/>
            <person name="Riley R."/>
            <person name="Ahrendt S."/>
            <person name="Ng V."/>
            <person name="Barry K."/>
            <person name="Daum C."/>
            <person name="Grigoriev I.V."/>
            <person name="Hilden K.S."/>
            <person name="Makela M.R."/>
            <person name="de Vries R.P."/>
        </authorList>
    </citation>
    <scope>NUCLEOTIDE SEQUENCE [LARGE SCALE GENOMIC DNA]</scope>
    <source>
        <strain evidence="1 2">CBS 464.89</strain>
    </source>
</reference>
<dbReference type="AlphaFoldDB" id="A0A4Q9PKR4"/>
<name>A0A4Q9PKR4_9APHY</name>
<accession>A0A4Q9PKR4</accession>
<evidence type="ECO:0000313" key="2">
    <source>
        <dbReference type="Proteomes" id="UP000292082"/>
    </source>
</evidence>
<organism evidence="1 2">
    <name type="scientific">Dichomitus squalens</name>
    <dbReference type="NCBI Taxonomy" id="114155"/>
    <lineage>
        <taxon>Eukaryota</taxon>
        <taxon>Fungi</taxon>
        <taxon>Dikarya</taxon>
        <taxon>Basidiomycota</taxon>
        <taxon>Agaricomycotina</taxon>
        <taxon>Agaricomycetes</taxon>
        <taxon>Polyporales</taxon>
        <taxon>Polyporaceae</taxon>
        <taxon>Dichomitus</taxon>
    </lineage>
</organism>